<evidence type="ECO:0000313" key="1">
    <source>
        <dbReference type="EMBL" id="KAK3790560.1"/>
    </source>
</evidence>
<accession>A0AAE1E1X0</accession>
<keyword evidence="2" id="KW-1185">Reference proteome</keyword>
<evidence type="ECO:0000313" key="2">
    <source>
        <dbReference type="Proteomes" id="UP001283361"/>
    </source>
</evidence>
<comment type="caution">
    <text evidence="1">The sequence shown here is derived from an EMBL/GenBank/DDBJ whole genome shotgun (WGS) entry which is preliminary data.</text>
</comment>
<organism evidence="1 2">
    <name type="scientific">Elysia crispata</name>
    <name type="common">lettuce slug</name>
    <dbReference type="NCBI Taxonomy" id="231223"/>
    <lineage>
        <taxon>Eukaryota</taxon>
        <taxon>Metazoa</taxon>
        <taxon>Spiralia</taxon>
        <taxon>Lophotrochozoa</taxon>
        <taxon>Mollusca</taxon>
        <taxon>Gastropoda</taxon>
        <taxon>Heterobranchia</taxon>
        <taxon>Euthyneura</taxon>
        <taxon>Panpulmonata</taxon>
        <taxon>Sacoglossa</taxon>
        <taxon>Placobranchoidea</taxon>
        <taxon>Plakobranchidae</taxon>
        <taxon>Elysia</taxon>
    </lineage>
</organism>
<dbReference type="AlphaFoldDB" id="A0AAE1E1X0"/>
<dbReference type="Proteomes" id="UP001283361">
    <property type="component" value="Unassembled WGS sequence"/>
</dbReference>
<proteinExistence type="predicted"/>
<reference evidence="1" key="1">
    <citation type="journal article" date="2023" name="G3 (Bethesda)">
        <title>A reference genome for the long-term kleptoplast-retaining sea slug Elysia crispata morphotype clarki.</title>
        <authorList>
            <person name="Eastman K.E."/>
            <person name="Pendleton A.L."/>
            <person name="Shaikh M.A."/>
            <person name="Suttiyut T."/>
            <person name="Ogas R."/>
            <person name="Tomko P."/>
            <person name="Gavelis G."/>
            <person name="Widhalm J.R."/>
            <person name="Wisecaver J.H."/>
        </authorList>
    </citation>
    <scope>NUCLEOTIDE SEQUENCE</scope>
    <source>
        <strain evidence="1">ECLA1</strain>
    </source>
</reference>
<protein>
    <submittedName>
        <fullName evidence="1">Uncharacterized protein</fullName>
    </submittedName>
</protein>
<gene>
    <name evidence="1" type="ORF">RRG08_010607</name>
</gene>
<name>A0AAE1E1X0_9GAST</name>
<dbReference type="EMBL" id="JAWDGP010001538">
    <property type="protein sequence ID" value="KAK3790560.1"/>
    <property type="molecule type" value="Genomic_DNA"/>
</dbReference>
<feature type="non-terminal residue" evidence="1">
    <location>
        <position position="34"/>
    </location>
</feature>
<sequence length="34" mass="3769">MNLSTSWSKPAEIVLTLLKSSSERNNVGQEFSSQ</sequence>